<feature type="transmembrane region" description="Helical" evidence="1">
    <location>
        <begin position="39"/>
        <end position="61"/>
    </location>
</feature>
<dbReference type="Proteomes" id="UP000292580">
    <property type="component" value="Unassembled WGS sequence"/>
</dbReference>
<keyword evidence="1" id="KW-0472">Membrane</keyword>
<keyword evidence="1" id="KW-0812">Transmembrane</keyword>
<evidence type="ECO:0000256" key="1">
    <source>
        <dbReference type="SAM" id="Phobius"/>
    </source>
</evidence>
<keyword evidence="1" id="KW-1133">Transmembrane helix</keyword>
<sequence>MIMRYPGVALLILSLIAPAAAAANGTAGAVTTAFTTTDVFALFIGGVIYFNVFVVVLYHVVRRGQPNRGRSPVARIAAMFFGILSIAIGSLCLVFIAMVLVARFAGVTLFAWTVDLFSYILSDTIPGIVPALHLDGTGGILLFGALGTLFFLLGSVLLVRYSDYGKISEVAMPTRSGAIVKDAADRPDEPLNPVLSYRVEDKLNSEPAADVKVVLKHRNGVRFHTKYTDFNGEVTFTNVEGFGSEYYAYVDGDTGRQVYRVIRT</sequence>
<feature type="transmembrane region" description="Helical" evidence="1">
    <location>
        <begin position="140"/>
        <end position="159"/>
    </location>
</feature>
<evidence type="ECO:0000313" key="3">
    <source>
        <dbReference type="Proteomes" id="UP000292580"/>
    </source>
</evidence>
<comment type="caution">
    <text evidence="2">The sequence shown here is derived from an EMBL/GenBank/DDBJ whole genome shotgun (WGS) entry which is preliminary data.</text>
</comment>
<dbReference type="AlphaFoldDB" id="A0A483CR55"/>
<organism evidence="2 3">
    <name type="scientific">Methanofollis fontis</name>
    <dbReference type="NCBI Taxonomy" id="2052832"/>
    <lineage>
        <taxon>Archaea</taxon>
        <taxon>Methanobacteriati</taxon>
        <taxon>Methanobacteriota</taxon>
        <taxon>Stenosarchaea group</taxon>
        <taxon>Methanomicrobia</taxon>
        <taxon>Methanomicrobiales</taxon>
        <taxon>Methanomicrobiaceae</taxon>
        <taxon>Methanofollis</taxon>
    </lineage>
</organism>
<proteinExistence type="predicted"/>
<keyword evidence="3" id="KW-1185">Reference proteome</keyword>
<name>A0A483CR55_9EURY</name>
<protein>
    <submittedName>
        <fullName evidence="2">Uncharacterized protein</fullName>
    </submittedName>
</protein>
<evidence type="ECO:0000313" key="2">
    <source>
        <dbReference type="EMBL" id="TAJ43549.1"/>
    </source>
</evidence>
<gene>
    <name evidence="2" type="ORF">CUJ86_10490</name>
</gene>
<feature type="transmembrane region" description="Helical" evidence="1">
    <location>
        <begin position="73"/>
        <end position="102"/>
    </location>
</feature>
<reference evidence="2 3" key="1">
    <citation type="submission" date="2017-11" db="EMBL/GenBank/DDBJ databases">
        <title>Isolation and Characterization of Methanofollis Species from Methane Seep Offshore SW Taiwan.</title>
        <authorList>
            <person name="Teng N.-H."/>
            <person name="Lai M.-C."/>
            <person name="Chen S.-C."/>
        </authorList>
    </citation>
    <scope>NUCLEOTIDE SEQUENCE [LARGE SCALE GENOMIC DNA]</scope>
    <source>
        <strain evidence="2 3">FWC-SCC2</strain>
    </source>
</reference>
<accession>A0A483CR55</accession>
<dbReference type="EMBL" id="PGCL01000005">
    <property type="protein sequence ID" value="TAJ43549.1"/>
    <property type="molecule type" value="Genomic_DNA"/>
</dbReference>